<reference evidence="2 3" key="1">
    <citation type="submission" date="2020-10" db="EMBL/GenBank/DDBJ databases">
        <title>The Coptis chinensis genome and diversification of protoberbering-type alkaloids.</title>
        <authorList>
            <person name="Wang B."/>
            <person name="Shu S."/>
            <person name="Song C."/>
            <person name="Liu Y."/>
        </authorList>
    </citation>
    <scope>NUCLEOTIDE SEQUENCE [LARGE SCALE GENOMIC DNA]</scope>
    <source>
        <strain evidence="2">HL-2020</strain>
        <tissue evidence="2">Leaf</tissue>
    </source>
</reference>
<protein>
    <submittedName>
        <fullName evidence="2">Uncharacterized protein</fullName>
    </submittedName>
</protein>
<accession>A0A835I171</accession>
<evidence type="ECO:0000256" key="1">
    <source>
        <dbReference type="SAM" id="MobiDB-lite"/>
    </source>
</evidence>
<dbReference type="AlphaFoldDB" id="A0A835I171"/>
<feature type="region of interest" description="Disordered" evidence="1">
    <location>
        <begin position="38"/>
        <end position="68"/>
    </location>
</feature>
<name>A0A835I171_9MAGN</name>
<gene>
    <name evidence="2" type="ORF">IFM89_015732</name>
</gene>
<sequence length="211" mass="23104">MKSISFYFPLIYGTEHSPEKITEVSDILTSLYNEYATRSSMPSQPSSWNTKTSSKASGSKRDIGANASKTSRTKLRRFEAFLEDSSVDVDLKSALDGDKYAFEIVDKAIDEFEINEDCGDIVEPEPDPRTRSSLPQVVAPPSVKNFITSQLLNQLAKAMASLDTDVNMLPVEVKLEGGGSTGGVLDHLQKSMGLSSATHTEQPELNLHTKL</sequence>
<keyword evidence="3" id="KW-1185">Reference proteome</keyword>
<evidence type="ECO:0000313" key="2">
    <source>
        <dbReference type="EMBL" id="KAF9609391.1"/>
    </source>
</evidence>
<dbReference type="Proteomes" id="UP000631114">
    <property type="component" value="Unassembled WGS sequence"/>
</dbReference>
<organism evidence="2 3">
    <name type="scientific">Coptis chinensis</name>
    <dbReference type="NCBI Taxonomy" id="261450"/>
    <lineage>
        <taxon>Eukaryota</taxon>
        <taxon>Viridiplantae</taxon>
        <taxon>Streptophyta</taxon>
        <taxon>Embryophyta</taxon>
        <taxon>Tracheophyta</taxon>
        <taxon>Spermatophyta</taxon>
        <taxon>Magnoliopsida</taxon>
        <taxon>Ranunculales</taxon>
        <taxon>Ranunculaceae</taxon>
        <taxon>Coptidoideae</taxon>
        <taxon>Coptis</taxon>
    </lineage>
</organism>
<evidence type="ECO:0000313" key="3">
    <source>
        <dbReference type="Proteomes" id="UP000631114"/>
    </source>
</evidence>
<feature type="compositionally biased region" description="Polar residues" evidence="1">
    <location>
        <begin position="38"/>
        <end position="57"/>
    </location>
</feature>
<comment type="caution">
    <text evidence="2">The sequence shown here is derived from an EMBL/GenBank/DDBJ whole genome shotgun (WGS) entry which is preliminary data.</text>
</comment>
<proteinExistence type="predicted"/>
<dbReference type="EMBL" id="JADFTS010000004">
    <property type="protein sequence ID" value="KAF9609391.1"/>
    <property type="molecule type" value="Genomic_DNA"/>
</dbReference>